<dbReference type="EMBL" id="CP006939">
    <property type="protein sequence ID" value="AHC14535.1"/>
    <property type="molecule type" value="Genomic_DNA"/>
</dbReference>
<proteinExistence type="predicted"/>
<reference evidence="3 4" key="1">
    <citation type="journal article" date="2015" name="Stand. Genomic Sci.">
        <title>Complete genome sequence and description of Salinispira pacifica gen. nov., sp. nov., a novel spirochaete isolated form a hypersaline microbial mat.</title>
        <authorList>
            <person name="Ben Hania W."/>
            <person name="Joseph M."/>
            <person name="Schumann P."/>
            <person name="Bunk B."/>
            <person name="Fiebig A."/>
            <person name="Sproer C."/>
            <person name="Klenk H.P."/>
            <person name="Fardeau M.L."/>
            <person name="Spring S."/>
        </authorList>
    </citation>
    <scope>NUCLEOTIDE SEQUENCE [LARGE SCALE GENOMIC DNA]</scope>
    <source>
        <strain evidence="3 4">L21-RPul-D2</strain>
    </source>
</reference>
<evidence type="ECO:0008006" key="5">
    <source>
        <dbReference type="Google" id="ProtNLM"/>
    </source>
</evidence>
<feature type="signal peptide" evidence="2">
    <location>
        <begin position="1"/>
        <end position="20"/>
    </location>
</feature>
<name>V5WG04_9SPIO</name>
<dbReference type="HOGENOM" id="CLU_493387_0_0_12"/>
<evidence type="ECO:0000313" key="4">
    <source>
        <dbReference type="Proteomes" id="UP000018680"/>
    </source>
</evidence>
<dbReference type="Proteomes" id="UP000018680">
    <property type="component" value="Chromosome"/>
</dbReference>
<evidence type="ECO:0000256" key="1">
    <source>
        <dbReference type="SAM" id="MobiDB-lite"/>
    </source>
</evidence>
<accession>V5WG04</accession>
<keyword evidence="2" id="KW-0732">Signal</keyword>
<dbReference type="OrthoDB" id="371043at2"/>
<keyword evidence="4" id="KW-1185">Reference proteome</keyword>
<gene>
    <name evidence="3" type="ORF">L21SP2_1132</name>
</gene>
<sequence length="552" mass="57607">MKKTVLLITAFLLVSGAAFAQLDPFMPPNPITFAQGGAFTANAEGMNSFFYNPAGFRHEKGELTLTSVGVYAMLDRAILDLAGAMLGGSPDGASFSTRQSGSELPSELQGLGLDELFTEVEDVAAWLGEVGDADPDAGDAAVSAALDEIAQMDPSLADDIQDLQTAIENGEEVSTEQLTGAILSSPIFEENEETGNSNLTEIIKAMDKAAGEESAKNGTSVPTADDSLGDGWEDSVDAAVAEAKESIPSGQMRFGALAGIAYSGNGLGLGLFVNVDGTFNGDTILSTRGRVLSSVTAVGGLSFPVGPFSVGAQLRPTILGYADVNPSQILMQQLGGGSESEEMDIASIVGGAVYSGLYIGLDAGALYDLGPFTFGLTVKDLLPIPVQWSSHESVEQYAAALSGGALLGGEPVDDASDLYKIPPMKVNVGAQFNPDLGPLSWIVDPRVNVDIHDLFGFLRYINEEGVQKDKATYGTSYNFVERLHVGAEAAFLGGLASVRGGFYGDFLNAGLGIHLLFLDINAGVGLSQLEKNAAGEWVFKQLGLSAEVAIRF</sequence>
<dbReference type="KEGG" id="slr:L21SP2_1132"/>
<organism evidence="3 4">
    <name type="scientific">Salinispira pacifica</name>
    <dbReference type="NCBI Taxonomy" id="1307761"/>
    <lineage>
        <taxon>Bacteria</taxon>
        <taxon>Pseudomonadati</taxon>
        <taxon>Spirochaetota</taxon>
        <taxon>Spirochaetia</taxon>
        <taxon>Spirochaetales</taxon>
        <taxon>Spirochaetaceae</taxon>
        <taxon>Salinispira</taxon>
    </lineage>
</organism>
<evidence type="ECO:0000256" key="2">
    <source>
        <dbReference type="SAM" id="SignalP"/>
    </source>
</evidence>
<feature type="region of interest" description="Disordered" evidence="1">
    <location>
        <begin position="210"/>
        <end position="229"/>
    </location>
</feature>
<dbReference type="AlphaFoldDB" id="V5WG04"/>
<feature type="chain" id="PRO_5004741905" description="DUF5723 domain-containing protein" evidence="2">
    <location>
        <begin position="21"/>
        <end position="552"/>
    </location>
</feature>
<protein>
    <recommendedName>
        <fullName evidence="5">DUF5723 domain-containing protein</fullName>
    </recommendedName>
</protein>
<evidence type="ECO:0000313" key="3">
    <source>
        <dbReference type="EMBL" id="AHC14535.1"/>
    </source>
</evidence>
<dbReference type="RefSeq" id="WP_024267460.1">
    <property type="nucleotide sequence ID" value="NC_023035.1"/>
</dbReference>